<dbReference type="Proteomes" id="UP000246132">
    <property type="component" value="Unassembled WGS sequence"/>
</dbReference>
<keyword evidence="4" id="KW-1185">Reference proteome</keyword>
<organism evidence="3 4">
    <name type="scientific">Oceaniradius stylonematis</name>
    <dbReference type="NCBI Taxonomy" id="2184161"/>
    <lineage>
        <taxon>Bacteria</taxon>
        <taxon>Pseudomonadati</taxon>
        <taxon>Pseudomonadota</taxon>
        <taxon>Alphaproteobacteria</taxon>
        <taxon>Hyphomicrobiales</taxon>
        <taxon>Ahrensiaceae</taxon>
        <taxon>Oceaniradius</taxon>
    </lineage>
</organism>
<keyword evidence="3" id="KW-0808">Transferase</keyword>
<protein>
    <submittedName>
        <fullName evidence="3">Aminotransferase</fullName>
    </submittedName>
</protein>
<keyword evidence="2" id="KW-0663">Pyridoxal phosphate</keyword>
<dbReference type="SUPFAM" id="SSF53383">
    <property type="entry name" value="PLP-dependent transferases"/>
    <property type="match status" value="1"/>
</dbReference>
<dbReference type="Gene3D" id="3.90.1150.10">
    <property type="entry name" value="Aspartate Aminotransferase, domain 1"/>
    <property type="match status" value="1"/>
</dbReference>
<gene>
    <name evidence="3" type="ORF">DEM25_006930</name>
</gene>
<dbReference type="GO" id="GO:0008483">
    <property type="term" value="F:transaminase activity"/>
    <property type="evidence" value="ECO:0007669"/>
    <property type="project" value="UniProtKB-KW"/>
</dbReference>
<dbReference type="Gene3D" id="3.40.640.10">
    <property type="entry name" value="Type I PLP-dependent aspartate aminotransferase-like (Major domain)"/>
    <property type="match status" value="1"/>
</dbReference>
<evidence type="ECO:0000313" key="3">
    <source>
        <dbReference type="EMBL" id="RKF07934.1"/>
    </source>
</evidence>
<dbReference type="InterPro" id="IPR015424">
    <property type="entry name" value="PyrdxlP-dep_Trfase"/>
</dbReference>
<dbReference type="PANTHER" id="PTHR30244:SF34">
    <property type="entry name" value="DTDP-4-AMINO-4,6-DIDEOXYGALACTOSE TRANSAMINASE"/>
    <property type="match status" value="1"/>
</dbReference>
<reference evidence="3 4" key="1">
    <citation type="journal article" date="2018" name="Int. J. Syst. Bacteriol.">
        <title>Oceaniradius stylonemae gen. nov., sp. nov., isolated from a red alga, Stylonema cornu-cervi.</title>
        <authorList>
            <person name="Jeong S."/>
        </authorList>
    </citation>
    <scope>NUCLEOTIDE SEQUENCE [LARGE SCALE GENOMIC DNA]</scope>
    <source>
        <strain evidence="3 4">StC1</strain>
    </source>
</reference>
<comment type="similarity">
    <text evidence="1 2">Belongs to the DegT/DnrJ/EryC1 family.</text>
</comment>
<dbReference type="GO" id="GO:0000271">
    <property type="term" value="P:polysaccharide biosynthetic process"/>
    <property type="evidence" value="ECO:0007669"/>
    <property type="project" value="TreeGrafter"/>
</dbReference>
<accession>A0A3A8AMP1</accession>
<evidence type="ECO:0000256" key="1">
    <source>
        <dbReference type="ARBA" id="ARBA00037999"/>
    </source>
</evidence>
<evidence type="ECO:0000313" key="4">
    <source>
        <dbReference type="Proteomes" id="UP000246132"/>
    </source>
</evidence>
<keyword evidence="3" id="KW-0032">Aminotransferase</keyword>
<name>A0A3A8AMP1_9HYPH</name>
<dbReference type="PANTHER" id="PTHR30244">
    <property type="entry name" value="TRANSAMINASE"/>
    <property type="match status" value="1"/>
</dbReference>
<dbReference type="AlphaFoldDB" id="A0A3A8AMP1"/>
<proteinExistence type="inferred from homology"/>
<evidence type="ECO:0000256" key="2">
    <source>
        <dbReference type="RuleBase" id="RU004508"/>
    </source>
</evidence>
<dbReference type="Pfam" id="PF01041">
    <property type="entry name" value="DegT_DnrJ_EryC1"/>
    <property type="match status" value="1"/>
</dbReference>
<dbReference type="InterPro" id="IPR000653">
    <property type="entry name" value="DegT/StrS_aminotransferase"/>
</dbReference>
<dbReference type="InterPro" id="IPR015421">
    <property type="entry name" value="PyrdxlP-dep_Trfase_major"/>
</dbReference>
<dbReference type="EMBL" id="QFWV02000004">
    <property type="protein sequence ID" value="RKF07934.1"/>
    <property type="molecule type" value="Genomic_DNA"/>
</dbReference>
<comment type="caution">
    <text evidence="3">The sequence shown here is derived from an EMBL/GenBank/DDBJ whole genome shotgun (WGS) entry which is preliminary data.</text>
</comment>
<dbReference type="OrthoDB" id="9768668at2"/>
<sequence length="400" mass="43134">MDPFRGSFTQQEALPEAAVAAAIDVIRGGRLHRYNVAEGEQSSVSRLERAFADYLGARYCLACASGGYAMSLALRAAGVGPGDRVLTNAFTLAPVPGAIAGVAARPVLVDITEDLVIDLEDLRRKIASTGARVLLLSNMRGHLCNMDALVALLDDAGIVLIEDCAHTMGAGWNGRPSGSFGLAGCFSTQTYKHLNSGEGGLLTSDNAEFMARAIMLSGSYMHYERHGAAPPREAFDAIRLETPNMSGRMDNLRAAILLPQLAALDENTRRWNARYDLLATRLSAIPGVVLPNRPQAEAYVGSSIQFRLPWVDEASAREFIAANKVLGVELKWFGDADPTGFTSNHHSWTYIEPQDLKQTDRVLAGLFDMRIPLTFTLDDCEHIAGIIAHTLAHISLDGAA</sequence>
<dbReference type="GO" id="GO:0030170">
    <property type="term" value="F:pyridoxal phosphate binding"/>
    <property type="evidence" value="ECO:0007669"/>
    <property type="project" value="TreeGrafter"/>
</dbReference>
<dbReference type="InterPro" id="IPR015422">
    <property type="entry name" value="PyrdxlP-dep_Trfase_small"/>
</dbReference>